<protein>
    <submittedName>
        <fullName evidence="2">Enamine deaminase RidA (YjgF/YER057c/UK114 family)</fullName>
    </submittedName>
</protein>
<dbReference type="SUPFAM" id="SSF55298">
    <property type="entry name" value="YjgF-like"/>
    <property type="match status" value="1"/>
</dbReference>
<organism evidence="2 3">
    <name type="scientific">Murinocardiopsis flavida</name>
    <dbReference type="NCBI Taxonomy" id="645275"/>
    <lineage>
        <taxon>Bacteria</taxon>
        <taxon>Bacillati</taxon>
        <taxon>Actinomycetota</taxon>
        <taxon>Actinomycetes</taxon>
        <taxon>Streptosporangiales</taxon>
        <taxon>Nocardiopsidaceae</taxon>
        <taxon>Murinocardiopsis</taxon>
    </lineage>
</organism>
<proteinExistence type="inferred from homology"/>
<sequence>MSRIYSPSFIADGPLVFVSGQVPAAPDGSVAEGDAVEQARQVFRNIGAVLDSHGADFSHVVKVNYYIRRLSDLADLRNVMGEFLREPRPASTLVEVSGLIDPRFLMEIDAIATLPRGAADGPDA</sequence>
<dbReference type="InterPro" id="IPR035959">
    <property type="entry name" value="RutC-like_sf"/>
</dbReference>
<name>A0A2P8DEP4_9ACTN</name>
<dbReference type="GO" id="GO:0019239">
    <property type="term" value="F:deaminase activity"/>
    <property type="evidence" value="ECO:0007669"/>
    <property type="project" value="TreeGrafter"/>
</dbReference>
<dbReference type="RefSeq" id="WP_106584591.1">
    <property type="nucleotide sequence ID" value="NZ_PYGA01000014.1"/>
</dbReference>
<dbReference type="GO" id="GO:0005829">
    <property type="term" value="C:cytosol"/>
    <property type="evidence" value="ECO:0007669"/>
    <property type="project" value="TreeGrafter"/>
</dbReference>
<dbReference type="Gene3D" id="3.30.1330.40">
    <property type="entry name" value="RutC-like"/>
    <property type="match status" value="1"/>
</dbReference>
<evidence type="ECO:0000256" key="1">
    <source>
        <dbReference type="ARBA" id="ARBA00010552"/>
    </source>
</evidence>
<comment type="similarity">
    <text evidence="1">Belongs to the RutC family.</text>
</comment>
<evidence type="ECO:0000313" key="2">
    <source>
        <dbReference type="EMBL" id="PSK95658.1"/>
    </source>
</evidence>
<accession>A0A2P8DEP4</accession>
<dbReference type="EMBL" id="PYGA01000014">
    <property type="protein sequence ID" value="PSK95658.1"/>
    <property type="molecule type" value="Genomic_DNA"/>
</dbReference>
<dbReference type="Pfam" id="PF01042">
    <property type="entry name" value="Ribonuc_L-PSP"/>
    <property type="match status" value="1"/>
</dbReference>
<dbReference type="PANTHER" id="PTHR11803">
    <property type="entry name" value="2-IMINOBUTANOATE/2-IMINOPROPANOATE DEAMINASE RIDA"/>
    <property type="match status" value="1"/>
</dbReference>
<dbReference type="CDD" id="cd00448">
    <property type="entry name" value="YjgF_YER057c_UK114_family"/>
    <property type="match status" value="1"/>
</dbReference>
<comment type="caution">
    <text evidence="2">The sequence shown here is derived from an EMBL/GenBank/DDBJ whole genome shotgun (WGS) entry which is preliminary data.</text>
</comment>
<dbReference type="InterPro" id="IPR006175">
    <property type="entry name" value="YjgF/YER057c/UK114"/>
</dbReference>
<dbReference type="PANTHER" id="PTHR11803:SF58">
    <property type="entry name" value="PROTEIN HMF1-RELATED"/>
    <property type="match status" value="1"/>
</dbReference>
<dbReference type="OrthoDB" id="3212792at2"/>
<reference evidence="2 3" key="1">
    <citation type="submission" date="2018-03" db="EMBL/GenBank/DDBJ databases">
        <title>Genomic Encyclopedia of Archaeal and Bacterial Type Strains, Phase II (KMG-II): from individual species to whole genera.</title>
        <authorList>
            <person name="Goeker M."/>
        </authorList>
    </citation>
    <scope>NUCLEOTIDE SEQUENCE [LARGE SCALE GENOMIC DNA]</scope>
    <source>
        <strain evidence="2 3">DSM 45312</strain>
    </source>
</reference>
<dbReference type="AlphaFoldDB" id="A0A2P8DEP4"/>
<evidence type="ECO:0000313" key="3">
    <source>
        <dbReference type="Proteomes" id="UP000240542"/>
    </source>
</evidence>
<dbReference type="Proteomes" id="UP000240542">
    <property type="component" value="Unassembled WGS sequence"/>
</dbReference>
<keyword evidence="3" id="KW-1185">Reference proteome</keyword>
<gene>
    <name evidence="2" type="ORF">CLV63_11491</name>
</gene>